<feature type="domain" description="Tripartite ATP-independent periplasmic transporters DctQ component" evidence="10">
    <location>
        <begin position="28"/>
        <end position="158"/>
    </location>
</feature>
<dbReference type="InterPro" id="IPR055348">
    <property type="entry name" value="DctQ"/>
</dbReference>
<dbReference type="GO" id="GO:0015740">
    <property type="term" value="P:C4-dicarboxylate transport"/>
    <property type="evidence" value="ECO:0007669"/>
    <property type="project" value="TreeGrafter"/>
</dbReference>
<evidence type="ECO:0000256" key="1">
    <source>
        <dbReference type="ARBA" id="ARBA00004429"/>
    </source>
</evidence>
<dbReference type="RefSeq" id="WP_175274989.1">
    <property type="nucleotide sequence ID" value="NZ_CP054836.1"/>
</dbReference>
<evidence type="ECO:0000256" key="7">
    <source>
        <dbReference type="ARBA" id="ARBA00023136"/>
    </source>
</evidence>
<dbReference type="Proteomes" id="UP000509367">
    <property type="component" value="Chromosome"/>
</dbReference>
<dbReference type="InterPro" id="IPR007387">
    <property type="entry name" value="TRAP_DctQ"/>
</dbReference>
<keyword evidence="2 9" id="KW-0813">Transport</keyword>
<proteinExistence type="inferred from homology"/>
<dbReference type="Pfam" id="PF04290">
    <property type="entry name" value="DctQ"/>
    <property type="match status" value="1"/>
</dbReference>
<evidence type="ECO:0000256" key="6">
    <source>
        <dbReference type="ARBA" id="ARBA00022989"/>
    </source>
</evidence>
<evidence type="ECO:0000256" key="9">
    <source>
        <dbReference type="RuleBase" id="RU369079"/>
    </source>
</evidence>
<feature type="transmembrane region" description="Helical" evidence="9">
    <location>
        <begin position="131"/>
        <end position="151"/>
    </location>
</feature>
<evidence type="ECO:0000256" key="8">
    <source>
        <dbReference type="ARBA" id="ARBA00038436"/>
    </source>
</evidence>
<feature type="transmembrane region" description="Helical" evidence="9">
    <location>
        <begin position="93"/>
        <end position="111"/>
    </location>
</feature>
<evidence type="ECO:0000256" key="3">
    <source>
        <dbReference type="ARBA" id="ARBA00022475"/>
    </source>
</evidence>
<evidence type="ECO:0000313" key="11">
    <source>
        <dbReference type="EMBL" id="QKV17093.1"/>
    </source>
</evidence>
<evidence type="ECO:0000313" key="12">
    <source>
        <dbReference type="Proteomes" id="UP000509367"/>
    </source>
</evidence>
<comment type="function">
    <text evidence="9">Part of the tripartite ATP-independent periplasmic (TRAP) transport system.</text>
</comment>
<comment type="subunit">
    <text evidence="9">The complex comprises the extracytoplasmic solute receptor protein and the two transmembrane proteins.</text>
</comment>
<dbReference type="KEGG" id="orm:HTY61_00745"/>
<dbReference type="EMBL" id="CP054836">
    <property type="protein sequence ID" value="QKV17093.1"/>
    <property type="molecule type" value="Genomic_DNA"/>
</dbReference>
<evidence type="ECO:0000259" key="10">
    <source>
        <dbReference type="Pfam" id="PF04290"/>
    </source>
</evidence>
<dbReference type="PANTHER" id="PTHR35011:SF2">
    <property type="entry name" value="2,3-DIKETO-L-GULONATE TRAP TRANSPORTER SMALL PERMEASE PROTEIN YIAM"/>
    <property type="match status" value="1"/>
</dbReference>
<name>A0A6N1V9A5_9HYPH</name>
<keyword evidence="4 9" id="KW-0997">Cell inner membrane</keyword>
<dbReference type="AlphaFoldDB" id="A0A6N1V9A5"/>
<evidence type="ECO:0000256" key="5">
    <source>
        <dbReference type="ARBA" id="ARBA00022692"/>
    </source>
</evidence>
<dbReference type="PANTHER" id="PTHR35011">
    <property type="entry name" value="2,3-DIKETO-L-GULONATE TRAP TRANSPORTER SMALL PERMEASE PROTEIN YIAM"/>
    <property type="match status" value="1"/>
</dbReference>
<protein>
    <recommendedName>
        <fullName evidence="9">TRAP transporter small permease protein</fullName>
    </recommendedName>
</protein>
<keyword evidence="7 9" id="KW-0472">Membrane</keyword>
<keyword evidence="6 9" id="KW-1133">Transmembrane helix</keyword>
<comment type="similarity">
    <text evidence="8 9">Belongs to the TRAP transporter small permease family.</text>
</comment>
<evidence type="ECO:0000256" key="2">
    <source>
        <dbReference type="ARBA" id="ARBA00022448"/>
    </source>
</evidence>
<keyword evidence="12" id="KW-1185">Reference proteome</keyword>
<organism evidence="11 12">
    <name type="scientific">Oricola thermophila</name>
    <dbReference type="NCBI Taxonomy" id="2742145"/>
    <lineage>
        <taxon>Bacteria</taxon>
        <taxon>Pseudomonadati</taxon>
        <taxon>Pseudomonadota</taxon>
        <taxon>Alphaproteobacteria</taxon>
        <taxon>Hyphomicrobiales</taxon>
        <taxon>Ahrensiaceae</taxon>
        <taxon>Oricola</taxon>
    </lineage>
</organism>
<reference evidence="11 12" key="1">
    <citation type="submission" date="2020-06" db="EMBL/GenBank/DDBJ databases">
        <title>Oricola thermophila sp. nov. isolated from a tidal sediments.</title>
        <authorList>
            <person name="Kwon K.K."/>
            <person name="Yang S.-H."/>
            <person name="Park M.-J."/>
        </authorList>
    </citation>
    <scope>NUCLEOTIDE SEQUENCE [LARGE SCALE GENOMIC DNA]</scope>
    <source>
        <strain evidence="11 12">MEBiC13590</strain>
    </source>
</reference>
<accession>A0A6N1V9A5</accession>
<feature type="transmembrane region" description="Helical" evidence="9">
    <location>
        <begin position="53"/>
        <end position="72"/>
    </location>
</feature>
<sequence length="177" mass="19857">MQTRRPKPPGRAALWIERIAAVMLGLVTVVIFVSAIGRYLFAAPLPDAFDISRLTLAVAIIWGFASVAYRGSHIKVDLLAHAVRPELRRWMDLAAWTVLLLFTAGLVWKIGERVLAQFPGGEVTMDLRLPHWPFLGAIVLGLVAALAMTSIRIWRIWRHREDLESFDALPPEDTPNE</sequence>
<feature type="transmembrane region" description="Helical" evidence="9">
    <location>
        <begin position="21"/>
        <end position="41"/>
    </location>
</feature>
<keyword evidence="3" id="KW-1003">Cell membrane</keyword>
<dbReference type="GO" id="GO:0022857">
    <property type="term" value="F:transmembrane transporter activity"/>
    <property type="evidence" value="ECO:0007669"/>
    <property type="project" value="UniProtKB-UniRule"/>
</dbReference>
<evidence type="ECO:0000256" key="4">
    <source>
        <dbReference type="ARBA" id="ARBA00022519"/>
    </source>
</evidence>
<comment type="subcellular location">
    <subcellularLocation>
        <location evidence="1 9">Cell inner membrane</location>
        <topology evidence="1 9">Multi-pass membrane protein</topology>
    </subcellularLocation>
</comment>
<gene>
    <name evidence="11" type="ORF">HTY61_00745</name>
</gene>
<dbReference type="GO" id="GO:0005886">
    <property type="term" value="C:plasma membrane"/>
    <property type="evidence" value="ECO:0007669"/>
    <property type="project" value="UniProtKB-SubCell"/>
</dbReference>
<keyword evidence="5 9" id="KW-0812">Transmembrane</keyword>